<dbReference type="SUPFAM" id="SSF48695">
    <property type="entry name" value="Multiheme cytochromes"/>
    <property type="match status" value="1"/>
</dbReference>
<keyword evidence="4" id="KW-1185">Reference proteome</keyword>
<evidence type="ECO:0000256" key="2">
    <source>
        <dbReference type="SAM" id="SignalP"/>
    </source>
</evidence>
<reference evidence="3" key="1">
    <citation type="submission" date="2022-06" db="EMBL/GenBank/DDBJ databases">
        <title>Limimaricola sediminis sp. nov., isolated from an intertidal sediment.</title>
        <authorList>
            <person name="Shao X."/>
        </authorList>
    </citation>
    <scope>NUCLEOTIDE SEQUENCE</scope>
    <source>
        <strain evidence="3">ASW11-118</strain>
    </source>
</reference>
<dbReference type="InterPro" id="IPR036280">
    <property type="entry name" value="Multihaem_cyt_sf"/>
</dbReference>
<feature type="chain" id="PRO_5040886119" evidence="2">
    <location>
        <begin position="24"/>
        <end position="362"/>
    </location>
</feature>
<organism evidence="3 4">
    <name type="scientific">Limimaricola litoreus</name>
    <dbReference type="NCBI Taxonomy" id="2955316"/>
    <lineage>
        <taxon>Bacteria</taxon>
        <taxon>Pseudomonadati</taxon>
        <taxon>Pseudomonadota</taxon>
        <taxon>Alphaproteobacteria</taxon>
        <taxon>Rhodobacterales</taxon>
        <taxon>Paracoccaceae</taxon>
        <taxon>Limimaricola</taxon>
    </lineage>
</organism>
<name>A0A9X2JNN8_9RHOB</name>
<dbReference type="RefSeq" id="WP_253332375.1">
    <property type="nucleotide sequence ID" value="NZ_JAMYXC010000167.1"/>
</dbReference>
<comment type="caution">
    <text evidence="3">The sequence shown here is derived from an EMBL/GenBank/DDBJ whole genome shotgun (WGS) entry which is preliminary data.</text>
</comment>
<dbReference type="AlphaFoldDB" id="A0A9X2JNN8"/>
<sequence>MPRAAILLPALLISGWPALPLSAQEAPDPTPEQIVEDWLASSHADAMSEAFRHWDAEGEIPGACAACHSTPGFVDYVASTMTTVGVIDHPVRIGTVIECTTCHDPAAAALQSVPFPSGQSASLDNGSTVCAVCHQGRASGASVDAAVSGMEPDTVSADLGFINIHYAAAAATLMGADAGGGYEYEGKSYAGRFTHVPDLSDCTSCHGPHDTAVEMEDCTSCHAGAEDLRAIRMSPTDFDGDGDTSEGIGVVTAQIHDQLLAAILRYGAEVAGTPIAYAEGSYPYFFADPNADGRADADEASYDNRYAAWTPRLLRAAYNYQFVAKDGGAYAHNPHYTLQLLIDSLQDLAEALPEDIGDLTRP</sequence>
<evidence type="ECO:0000256" key="1">
    <source>
        <dbReference type="ARBA" id="ARBA00022729"/>
    </source>
</evidence>
<gene>
    <name evidence="3" type="ORF">NHG85_11100</name>
</gene>
<evidence type="ECO:0000313" key="4">
    <source>
        <dbReference type="Proteomes" id="UP001139477"/>
    </source>
</evidence>
<evidence type="ECO:0000313" key="3">
    <source>
        <dbReference type="EMBL" id="MCP1169062.1"/>
    </source>
</evidence>
<dbReference type="PANTHER" id="PTHR35038">
    <property type="entry name" value="DISSIMILATORY SULFITE REDUCTASE SIRA"/>
    <property type="match status" value="1"/>
</dbReference>
<dbReference type="PANTHER" id="PTHR35038:SF8">
    <property type="entry name" value="C-TYPE POLYHEME CYTOCHROME OMCC"/>
    <property type="match status" value="1"/>
</dbReference>
<dbReference type="Proteomes" id="UP001139477">
    <property type="component" value="Unassembled WGS sequence"/>
</dbReference>
<protein>
    <submittedName>
        <fullName evidence="3">Polyheme membrane-associated cytochrome C</fullName>
    </submittedName>
</protein>
<keyword evidence="1 2" id="KW-0732">Signal</keyword>
<feature type="signal peptide" evidence="2">
    <location>
        <begin position="1"/>
        <end position="23"/>
    </location>
</feature>
<proteinExistence type="predicted"/>
<accession>A0A9X2JNN8</accession>
<dbReference type="EMBL" id="JAMYXC010000167">
    <property type="protein sequence ID" value="MCP1169062.1"/>
    <property type="molecule type" value="Genomic_DNA"/>
</dbReference>
<dbReference type="Gene3D" id="1.10.1130.10">
    <property type="entry name" value="Flavocytochrome C3, Chain A"/>
    <property type="match status" value="1"/>
</dbReference>
<dbReference type="InterPro" id="IPR051829">
    <property type="entry name" value="Multiheme_Cytochr_ET"/>
</dbReference>